<evidence type="ECO:0000313" key="2">
    <source>
        <dbReference type="Proteomes" id="UP001239111"/>
    </source>
</evidence>
<organism evidence="1 2">
    <name type="scientific">Eretmocerus hayati</name>
    <dbReference type="NCBI Taxonomy" id="131215"/>
    <lineage>
        <taxon>Eukaryota</taxon>
        <taxon>Metazoa</taxon>
        <taxon>Ecdysozoa</taxon>
        <taxon>Arthropoda</taxon>
        <taxon>Hexapoda</taxon>
        <taxon>Insecta</taxon>
        <taxon>Pterygota</taxon>
        <taxon>Neoptera</taxon>
        <taxon>Endopterygota</taxon>
        <taxon>Hymenoptera</taxon>
        <taxon>Apocrita</taxon>
        <taxon>Proctotrupomorpha</taxon>
        <taxon>Chalcidoidea</taxon>
        <taxon>Aphelinidae</taxon>
        <taxon>Aphelininae</taxon>
        <taxon>Eretmocerus</taxon>
    </lineage>
</organism>
<proteinExistence type="predicted"/>
<reference evidence="1" key="1">
    <citation type="submission" date="2023-04" db="EMBL/GenBank/DDBJ databases">
        <title>A chromosome-level genome assembly of the parasitoid wasp Eretmocerus hayati.</title>
        <authorList>
            <person name="Zhong Y."/>
            <person name="Liu S."/>
            <person name="Liu Y."/>
        </authorList>
    </citation>
    <scope>NUCLEOTIDE SEQUENCE</scope>
    <source>
        <strain evidence="1">ZJU_SS_LIU_2023</strain>
    </source>
</reference>
<sequence length="213" mass="24635">MQCEIKIECELNSQDQGKISDTCGIPETDEEEDEIIIDPEQIQIKADANELSRRIECFITRKREQANQANIQKFCAYRQEDSASHIKVRRVFNQWSHQNTQKPTAVTQTTACGQTSYPPALDERLSVTERILGVNKPVPRDVYERMKKIEDRLSFLESISPEYKDLWAIDECESVKSFDGDCDTKPSKKRTHSTADLDQKLDDTEDRYVKKAR</sequence>
<gene>
    <name evidence="1" type="ORF">QAD02_004455</name>
</gene>
<evidence type="ECO:0000313" key="1">
    <source>
        <dbReference type="EMBL" id="KAJ8673193.1"/>
    </source>
</evidence>
<name>A0ACC2NPT3_9HYME</name>
<comment type="caution">
    <text evidence="1">The sequence shown here is derived from an EMBL/GenBank/DDBJ whole genome shotgun (WGS) entry which is preliminary data.</text>
</comment>
<dbReference type="EMBL" id="CM056743">
    <property type="protein sequence ID" value="KAJ8673193.1"/>
    <property type="molecule type" value="Genomic_DNA"/>
</dbReference>
<protein>
    <submittedName>
        <fullName evidence="1">Uncharacterized protein</fullName>
    </submittedName>
</protein>
<keyword evidence="2" id="KW-1185">Reference proteome</keyword>
<dbReference type="Proteomes" id="UP001239111">
    <property type="component" value="Chromosome 3"/>
</dbReference>
<accession>A0ACC2NPT3</accession>